<organism evidence="1 2">
    <name type="scientific">Peronosclerospora sorghi</name>
    <dbReference type="NCBI Taxonomy" id="230839"/>
    <lineage>
        <taxon>Eukaryota</taxon>
        <taxon>Sar</taxon>
        <taxon>Stramenopiles</taxon>
        <taxon>Oomycota</taxon>
        <taxon>Peronosporomycetes</taxon>
        <taxon>Peronosporales</taxon>
        <taxon>Peronosporaceae</taxon>
        <taxon>Peronosclerospora</taxon>
    </lineage>
</organism>
<sequence>MMHRIRQPFLATHRTSSFRWMQSSTDLFTPSTEHKALREILAGFVKSKVDPQALKHDREEKFNIELFRELGDLGLLGITAPEKFVLYL</sequence>
<name>A0ACC0W1W2_9STRA</name>
<keyword evidence="2" id="KW-1185">Reference proteome</keyword>
<evidence type="ECO:0000313" key="2">
    <source>
        <dbReference type="Proteomes" id="UP001163321"/>
    </source>
</evidence>
<comment type="caution">
    <text evidence="1">The sequence shown here is derived from an EMBL/GenBank/DDBJ whole genome shotgun (WGS) entry which is preliminary data.</text>
</comment>
<dbReference type="EMBL" id="CM047584">
    <property type="protein sequence ID" value="KAI9912170.1"/>
    <property type="molecule type" value="Genomic_DNA"/>
</dbReference>
<dbReference type="Proteomes" id="UP001163321">
    <property type="component" value="Chromosome 5"/>
</dbReference>
<reference evidence="1 2" key="1">
    <citation type="journal article" date="2022" name="bioRxiv">
        <title>The genome of the oomycete Peronosclerospora sorghi, a cosmopolitan pathogen of maize and sorghum, is inflated with dispersed pseudogenes.</title>
        <authorList>
            <person name="Fletcher K."/>
            <person name="Martin F."/>
            <person name="Isakeit T."/>
            <person name="Cavanaugh K."/>
            <person name="Magill C."/>
            <person name="Michelmore R."/>
        </authorList>
    </citation>
    <scope>NUCLEOTIDE SEQUENCE [LARGE SCALE GENOMIC DNA]</scope>
    <source>
        <strain evidence="1">P6</strain>
    </source>
</reference>
<proteinExistence type="predicted"/>
<evidence type="ECO:0000313" key="1">
    <source>
        <dbReference type="EMBL" id="KAI9912170.1"/>
    </source>
</evidence>
<protein>
    <submittedName>
        <fullName evidence="1">Uncharacterized protein</fullName>
    </submittedName>
</protein>
<accession>A0ACC0W1W2</accession>
<gene>
    <name evidence="1" type="ORF">PsorP6_008797</name>
</gene>